<protein>
    <recommendedName>
        <fullName evidence="9">Tellurium resistance protein TerC</fullName>
    </recommendedName>
</protein>
<keyword evidence="3 6" id="KW-0812">Transmembrane</keyword>
<organism evidence="7 8">
    <name type="scientific">Anaerobacillus arseniciselenatis</name>
    <dbReference type="NCBI Taxonomy" id="85682"/>
    <lineage>
        <taxon>Bacteria</taxon>
        <taxon>Bacillati</taxon>
        <taxon>Bacillota</taxon>
        <taxon>Bacilli</taxon>
        <taxon>Bacillales</taxon>
        <taxon>Bacillaceae</taxon>
        <taxon>Anaerobacillus</taxon>
    </lineage>
</organism>
<dbReference type="InterPro" id="IPR022301">
    <property type="entry name" value="Integral_membrane_YjbE"/>
</dbReference>
<dbReference type="GO" id="GO:0016020">
    <property type="term" value="C:membrane"/>
    <property type="evidence" value="ECO:0007669"/>
    <property type="project" value="UniProtKB-SubCell"/>
</dbReference>
<evidence type="ECO:0000256" key="4">
    <source>
        <dbReference type="ARBA" id="ARBA00022989"/>
    </source>
</evidence>
<evidence type="ECO:0008006" key="9">
    <source>
        <dbReference type="Google" id="ProtNLM"/>
    </source>
</evidence>
<dbReference type="Pfam" id="PF03741">
    <property type="entry name" value="TerC"/>
    <property type="match status" value="1"/>
</dbReference>
<reference evidence="7 8" key="1">
    <citation type="submission" date="2016-10" db="EMBL/GenBank/DDBJ databases">
        <title>Draft genome sequences of four alkaliphilic bacteria belonging to the Anaerobacillus genus.</title>
        <authorList>
            <person name="Bassil N.M."/>
            <person name="Lloyd J.R."/>
        </authorList>
    </citation>
    <scope>NUCLEOTIDE SEQUENCE [LARGE SCALE GENOMIC DNA]</scope>
    <source>
        <strain evidence="7 8">DSM 15340</strain>
    </source>
</reference>
<dbReference type="PANTHER" id="PTHR30238">
    <property type="entry name" value="MEMBRANE BOUND PREDICTED REDOX MODULATOR"/>
    <property type="match status" value="1"/>
</dbReference>
<comment type="similarity">
    <text evidence="2">Belongs to the TerC family.</text>
</comment>
<evidence type="ECO:0000256" key="6">
    <source>
        <dbReference type="SAM" id="Phobius"/>
    </source>
</evidence>
<comment type="subcellular location">
    <subcellularLocation>
        <location evidence="1">Membrane</location>
        <topology evidence="1">Multi-pass membrane protein</topology>
    </subcellularLocation>
</comment>
<evidence type="ECO:0000256" key="1">
    <source>
        <dbReference type="ARBA" id="ARBA00004141"/>
    </source>
</evidence>
<feature type="transmembrane region" description="Helical" evidence="6">
    <location>
        <begin position="44"/>
        <end position="65"/>
    </location>
</feature>
<name>A0A1S2LEH3_9BACI</name>
<dbReference type="AlphaFoldDB" id="A0A1S2LEH3"/>
<dbReference type="EMBL" id="MLQQ01000040">
    <property type="protein sequence ID" value="OIJ10127.1"/>
    <property type="molecule type" value="Genomic_DNA"/>
</dbReference>
<dbReference type="PANTHER" id="PTHR30238:SF4">
    <property type="entry name" value="SLL1022 PROTEIN"/>
    <property type="match status" value="1"/>
</dbReference>
<proteinExistence type="inferred from homology"/>
<dbReference type="RefSeq" id="WP_071313891.1">
    <property type="nucleotide sequence ID" value="NZ_MLQQ01000040.1"/>
</dbReference>
<dbReference type="Proteomes" id="UP000180098">
    <property type="component" value="Unassembled WGS sequence"/>
</dbReference>
<dbReference type="NCBIfam" id="TIGR03717">
    <property type="entry name" value="R_switched_YjbE"/>
    <property type="match status" value="1"/>
</dbReference>
<dbReference type="InterPro" id="IPR005496">
    <property type="entry name" value="Integral_membrane_TerC"/>
</dbReference>
<keyword evidence="8" id="KW-1185">Reference proteome</keyword>
<evidence type="ECO:0000256" key="2">
    <source>
        <dbReference type="ARBA" id="ARBA00007511"/>
    </source>
</evidence>
<evidence type="ECO:0000256" key="3">
    <source>
        <dbReference type="ARBA" id="ARBA00022692"/>
    </source>
</evidence>
<comment type="caution">
    <text evidence="7">The sequence shown here is derived from an EMBL/GenBank/DDBJ whole genome shotgun (WGS) entry which is preliminary data.</text>
</comment>
<evidence type="ECO:0000313" key="8">
    <source>
        <dbReference type="Proteomes" id="UP000180098"/>
    </source>
</evidence>
<keyword evidence="5 6" id="KW-0472">Membrane</keyword>
<evidence type="ECO:0000256" key="5">
    <source>
        <dbReference type="ARBA" id="ARBA00023136"/>
    </source>
</evidence>
<dbReference type="OrthoDB" id="5295733at2"/>
<feature type="transmembrane region" description="Helical" evidence="6">
    <location>
        <begin position="7"/>
        <end position="32"/>
    </location>
</feature>
<gene>
    <name evidence="7" type="ORF">BKP35_13510</name>
</gene>
<keyword evidence="4 6" id="KW-1133">Transmembrane helix</keyword>
<feature type="transmembrane region" description="Helical" evidence="6">
    <location>
        <begin position="135"/>
        <end position="156"/>
    </location>
</feature>
<feature type="transmembrane region" description="Helical" evidence="6">
    <location>
        <begin position="193"/>
        <end position="215"/>
    </location>
</feature>
<accession>A0A1S2LEH3</accession>
<evidence type="ECO:0000313" key="7">
    <source>
        <dbReference type="EMBL" id="OIJ10127.1"/>
    </source>
</evidence>
<feature type="transmembrane region" description="Helical" evidence="6">
    <location>
        <begin position="110"/>
        <end position="129"/>
    </location>
</feature>
<sequence length="227" mass="24829">MSLDMEFIIPLLTIISIDIILGGDNAIVVALACRNLPKNIRNKAIVAGIGLAIVARITLTLLAVYILNIPFLMAIGGALLLYISFHLLTEMGDERDIEGKTTIFSAIKTIIIADIVMGFDNVLAVAGAAHGNKTLVIIGLLVSVPIIIWGSKIILYAIERFPIIIYIGAGILAYTAAKMIIHEPMFDPLFSHHPFVSTMLQILAIVAVIALGWFFNHFKKNNFEFKM</sequence>
<feature type="transmembrane region" description="Helical" evidence="6">
    <location>
        <begin position="163"/>
        <end position="181"/>
    </location>
</feature>
<feature type="transmembrane region" description="Helical" evidence="6">
    <location>
        <begin position="71"/>
        <end position="89"/>
    </location>
</feature>